<evidence type="ECO:0000256" key="1">
    <source>
        <dbReference type="ARBA" id="ARBA00004496"/>
    </source>
</evidence>
<organism evidence="8 9">
    <name type="scientific">Gregarina niphandrodes</name>
    <name type="common">Septate eugregarine</name>
    <dbReference type="NCBI Taxonomy" id="110365"/>
    <lineage>
        <taxon>Eukaryota</taxon>
        <taxon>Sar</taxon>
        <taxon>Alveolata</taxon>
        <taxon>Apicomplexa</taxon>
        <taxon>Conoidasida</taxon>
        <taxon>Gregarinasina</taxon>
        <taxon>Eugregarinorida</taxon>
        <taxon>Gregarinidae</taxon>
        <taxon>Gregarina</taxon>
    </lineage>
</organism>
<dbReference type="GO" id="GO:0005737">
    <property type="term" value="C:cytoplasm"/>
    <property type="evidence" value="ECO:0007669"/>
    <property type="project" value="UniProtKB-SubCell"/>
</dbReference>
<dbReference type="Proteomes" id="UP000019763">
    <property type="component" value="Unassembled WGS sequence"/>
</dbReference>
<dbReference type="PROSITE" id="PS00751">
    <property type="entry name" value="TCP1_2"/>
    <property type="match status" value="1"/>
</dbReference>
<dbReference type="FunFam" id="1.10.560.10:FF:000058">
    <property type="entry name" value="T-complex protein 1 subunit zeta"/>
    <property type="match status" value="1"/>
</dbReference>
<evidence type="ECO:0000256" key="5">
    <source>
        <dbReference type="ARBA" id="ARBA00022840"/>
    </source>
</evidence>
<name>A0A023BAN2_GRENI</name>
<evidence type="ECO:0000256" key="4">
    <source>
        <dbReference type="ARBA" id="ARBA00022741"/>
    </source>
</evidence>
<dbReference type="PRINTS" id="PR00304">
    <property type="entry name" value="TCOMPLEXTCP1"/>
</dbReference>
<dbReference type="Pfam" id="PF00118">
    <property type="entry name" value="Cpn60_TCP1"/>
    <property type="match status" value="1"/>
</dbReference>
<dbReference type="SUPFAM" id="SSF48592">
    <property type="entry name" value="GroEL equatorial domain-like"/>
    <property type="match status" value="1"/>
</dbReference>
<dbReference type="FunFam" id="3.50.7.10:FF:000004">
    <property type="entry name" value="T-complex protein 1 subunit zeta"/>
    <property type="match status" value="1"/>
</dbReference>
<comment type="caution">
    <text evidence="8">The sequence shown here is derived from an EMBL/GenBank/DDBJ whole genome shotgun (WGS) entry which is preliminary data.</text>
</comment>
<dbReference type="AlphaFoldDB" id="A0A023BAN2"/>
<dbReference type="NCBIfam" id="TIGR02347">
    <property type="entry name" value="chap_CCT_zeta"/>
    <property type="match status" value="1"/>
</dbReference>
<dbReference type="SUPFAM" id="SSF54849">
    <property type="entry name" value="GroEL-intermediate domain like"/>
    <property type="match status" value="1"/>
</dbReference>
<dbReference type="GO" id="GO:0005524">
    <property type="term" value="F:ATP binding"/>
    <property type="evidence" value="ECO:0007669"/>
    <property type="project" value="UniProtKB-KW"/>
</dbReference>
<keyword evidence="3" id="KW-0963">Cytoplasm</keyword>
<accession>A0A023BAN2</accession>
<dbReference type="InterPro" id="IPR027409">
    <property type="entry name" value="GroEL-like_apical_dom_sf"/>
</dbReference>
<dbReference type="CDD" id="cd03342">
    <property type="entry name" value="TCP1_zeta"/>
    <property type="match status" value="1"/>
</dbReference>
<dbReference type="SUPFAM" id="SSF52029">
    <property type="entry name" value="GroEL apical domain-like"/>
    <property type="match status" value="1"/>
</dbReference>
<comment type="similarity">
    <text evidence="2 7">Belongs to the TCP-1 chaperonin family.</text>
</comment>
<dbReference type="eggNOG" id="KOG0359">
    <property type="taxonomic scope" value="Eukaryota"/>
</dbReference>
<keyword evidence="9" id="KW-1185">Reference proteome</keyword>
<dbReference type="InterPro" id="IPR002423">
    <property type="entry name" value="Cpn60/GroEL/TCP-1"/>
</dbReference>
<dbReference type="GO" id="GO:0016887">
    <property type="term" value="F:ATP hydrolysis activity"/>
    <property type="evidence" value="ECO:0007669"/>
    <property type="project" value="InterPro"/>
</dbReference>
<dbReference type="InterPro" id="IPR027413">
    <property type="entry name" value="GROEL-like_equatorial_sf"/>
</dbReference>
<evidence type="ECO:0000256" key="2">
    <source>
        <dbReference type="ARBA" id="ARBA00008020"/>
    </source>
</evidence>
<dbReference type="Gene3D" id="3.30.260.10">
    <property type="entry name" value="TCP-1-like chaperonin intermediate domain"/>
    <property type="match status" value="1"/>
</dbReference>
<gene>
    <name evidence="8" type="ORF">GNI_036580</name>
</gene>
<keyword evidence="4 7" id="KW-0547">Nucleotide-binding</keyword>
<dbReference type="Gene3D" id="1.10.560.10">
    <property type="entry name" value="GroEL-like equatorial domain"/>
    <property type="match status" value="1"/>
</dbReference>
<dbReference type="RefSeq" id="XP_011129313.1">
    <property type="nucleotide sequence ID" value="XM_011131011.1"/>
</dbReference>
<protein>
    <submittedName>
        <fullName evidence="8">Chaperonin containing T-complex 1 zeta subunit, tcpz protein</fullName>
    </submittedName>
</protein>
<dbReference type="OrthoDB" id="10052040at2759"/>
<dbReference type="PANTHER" id="PTHR11353">
    <property type="entry name" value="CHAPERONIN"/>
    <property type="match status" value="1"/>
</dbReference>
<dbReference type="InterPro" id="IPR002194">
    <property type="entry name" value="Chaperonin_TCP-1_CS"/>
</dbReference>
<evidence type="ECO:0000256" key="7">
    <source>
        <dbReference type="RuleBase" id="RU004187"/>
    </source>
</evidence>
<evidence type="ECO:0000313" key="8">
    <source>
        <dbReference type="EMBL" id="EZG78414.1"/>
    </source>
</evidence>
<keyword evidence="5 7" id="KW-0067">ATP-binding</keyword>
<dbReference type="InterPro" id="IPR027410">
    <property type="entry name" value="TCP-1-like_intermed_sf"/>
</dbReference>
<dbReference type="GeneID" id="22911434"/>
<dbReference type="GO" id="GO:0140662">
    <property type="term" value="F:ATP-dependent protein folding chaperone"/>
    <property type="evidence" value="ECO:0007669"/>
    <property type="project" value="InterPro"/>
</dbReference>
<dbReference type="VEuPathDB" id="CryptoDB:GNI_036580"/>
<dbReference type="GO" id="GO:0051082">
    <property type="term" value="F:unfolded protein binding"/>
    <property type="evidence" value="ECO:0007669"/>
    <property type="project" value="InterPro"/>
</dbReference>
<sequence>MSSLHTLNPRADLLRREQAFEASLVAARGLQDIMASNLGPRGTQKMLVGGAGQIKITKDGNVLLKEMHIQHPTAAIIARAATAQDVVVGDGCTSDIVLVGEMMKLADRVLSEGVHPRRLAEGLDLARAEALRFLSEFKRTRTAVWDDRELLLSVARTSLTTKLEPEMAERLADILVSAMLCILGPHPEQMAQEALEGRIPLDLFMVEVLHIKGGVKNETRFVKGMVMDHGCRHQDMPSSLRDCFVLTCNVSLEYERTEVNSAFFYSSAEQRSKLADAERRYTDNKVKKIIELKRELCHGPDGAPNGKSFVVFNQKGIDPPALEMLAREGIMALRRVKRRNMERLTLCCGGQAVNSVEGLRAEDLGHADQVWEIAMGDEKYTFVEGVKDPRSCCILVKAPTDHAIEQIKDAIRDGLRALKNTVDDLALVPGAGAFELACAEHLHRYAEAHVCGKPQLGVKLLADALLAIPKTLAKNAGFDPQDVLLALQQQYRQLTANQPEGAPLPDVGVDLVTGEPCGPAALGIWDNVAVKRQSIVLTTTITAQLLLVDEVIKAGKQMGNKQ</sequence>
<dbReference type="Gene3D" id="3.50.7.10">
    <property type="entry name" value="GroEL"/>
    <property type="match status" value="1"/>
</dbReference>
<reference evidence="8" key="1">
    <citation type="submission" date="2013-12" db="EMBL/GenBank/DDBJ databases">
        <authorList>
            <person name="Omoto C.K."/>
            <person name="Sibley D."/>
            <person name="Venepally P."/>
            <person name="Hadjithomas M."/>
            <person name="Karamycheva S."/>
            <person name="Brunk B."/>
            <person name="Roos D."/>
            <person name="Caler E."/>
            <person name="Lorenzi H."/>
        </authorList>
    </citation>
    <scope>NUCLEOTIDE SEQUENCE</scope>
</reference>
<dbReference type="InterPro" id="IPR017998">
    <property type="entry name" value="Chaperone_TCP-1"/>
</dbReference>
<keyword evidence="6 7" id="KW-0143">Chaperone</keyword>
<dbReference type="EMBL" id="AFNH02000280">
    <property type="protein sequence ID" value="EZG78414.1"/>
    <property type="molecule type" value="Genomic_DNA"/>
</dbReference>
<dbReference type="InterPro" id="IPR012722">
    <property type="entry name" value="Chap_CCT_zeta"/>
</dbReference>
<evidence type="ECO:0000256" key="6">
    <source>
        <dbReference type="ARBA" id="ARBA00023186"/>
    </source>
</evidence>
<evidence type="ECO:0000256" key="3">
    <source>
        <dbReference type="ARBA" id="ARBA00022490"/>
    </source>
</evidence>
<evidence type="ECO:0000313" key="9">
    <source>
        <dbReference type="Proteomes" id="UP000019763"/>
    </source>
</evidence>
<proteinExistence type="inferred from homology"/>
<dbReference type="OMA" id="LHPRIMT"/>
<comment type="subcellular location">
    <subcellularLocation>
        <location evidence="1">Cytoplasm</location>
    </subcellularLocation>
</comment>